<evidence type="ECO:0000313" key="2">
    <source>
        <dbReference type="Proteomes" id="UP001163321"/>
    </source>
</evidence>
<proteinExistence type="predicted"/>
<reference evidence="1 2" key="1">
    <citation type="journal article" date="2022" name="bioRxiv">
        <title>The genome of the oomycete Peronosclerospora sorghi, a cosmopolitan pathogen of maize and sorghum, is inflated with dispersed pseudogenes.</title>
        <authorList>
            <person name="Fletcher K."/>
            <person name="Martin F."/>
            <person name="Isakeit T."/>
            <person name="Cavanaugh K."/>
            <person name="Magill C."/>
            <person name="Michelmore R."/>
        </authorList>
    </citation>
    <scope>NUCLEOTIDE SEQUENCE [LARGE SCALE GENOMIC DNA]</scope>
    <source>
        <strain evidence="1">P6</strain>
    </source>
</reference>
<accession>A0ACC0W0D0</accession>
<organism evidence="1 2">
    <name type="scientific">Peronosclerospora sorghi</name>
    <dbReference type="NCBI Taxonomy" id="230839"/>
    <lineage>
        <taxon>Eukaryota</taxon>
        <taxon>Sar</taxon>
        <taxon>Stramenopiles</taxon>
        <taxon>Oomycota</taxon>
        <taxon>Peronosporomycetes</taxon>
        <taxon>Peronosporales</taxon>
        <taxon>Peronosporaceae</taxon>
        <taxon>Peronosclerospora</taxon>
    </lineage>
</organism>
<name>A0ACC0W0D0_9STRA</name>
<sequence length="78" mass="8257">MEPSTFHSLNMLNLHPPATHSARSGQALSYPPGTDSIVNEIYEATKGIGTKEKQLYKALGGNTATQRGYIAIALQGAA</sequence>
<comment type="caution">
    <text evidence="1">The sequence shown here is derived from an EMBL/GenBank/DDBJ whole genome shotgun (WGS) entry which is preliminary data.</text>
</comment>
<keyword evidence="2" id="KW-1185">Reference proteome</keyword>
<gene>
    <name evidence="1" type="ORF">PsorP6_009578</name>
</gene>
<dbReference type="EMBL" id="CM047584">
    <property type="protein sequence ID" value="KAI9911987.1"/>
    <property type="molecule type" value="Genomic_DNA"/>
</dbReference>
<evidence type="ECO:0000313" key="1">
    <source>
        <dbReference type="EMBL" id="KAI9911987.1"/>
    </source>
</evidence>
<dbReference type="Proteomes" id="UP001163321">
    <property type="component" value="Chromosome 5"/>
</dbReference>
<protein>
    <submittedName>
        <fullName evidence="1">Uncharacterized protein</fullName>
    </submittedName>
</protein>